<dbReference type="RefSeq" id="WP_150374894.1">
    <property type="nucleotide sequence ID" value="NZ_CP044067.1"/>
</dbReference>
<dbReference type="InterPro" id="IPR013342">
    <property type="entry name" value="Mandelate_racemase_C"/>
</dbReference>
<protein>
    <submittedName>
        <fullName evidence="5">Mandelate racemase/muconate lactonizing enzyme family protein</fullName>
    </submittedName>
</protein>
<dbReference type="Pfam" id="PF13378">
    <property type="entry name" value="MR_MLE_C"/>
    <property type="match status" value="1"/>
</dbReference>
<dbReference type="OrthoDB" id="8609034at2"/>
<organism evidence="5 6">
    <name type="scientific">Cupriavidus pauculus</name>
    <dbReference type="NCBI Taxonomy" id="82633"/>
    <lineage>
        <taxon>Bacteria</taxon>
        <taxon>Pseudomonadati</taxon>
        <taxon>Pseudomonadota</taxon>
        <taxon>Betaproteobacteria</taxon>
        <taxon>Burkholderiales</taxon>
        <taxon>Burkholderiaceae</taxon>
        <taxon>Cupriavidus</taxon>
    </lineage>
</organism>
<sequence>MKITRITAIPLSFRLPEGKTVTMGVGSTLKRDAIVIRVETDEGIVGYGESHPGRSPGAIVSLIHNTLQPLLVGMDATDVVGTWQRVHRMQFSSHGLGAGAALAHSGIDMALWDIRGKAARMPLYQLLGGSRRRIPAYAGGIALGYQPAASLAEEAQSYIEQGYKAVKLRIGDTVKADIERVRHVRKVVGDDIDILTDANTAYTIADVRRVLPVLADIQAGWLEEPFACNDFASYREAARITPVVPIAAGENHFMRFEFAQMLEARAVQVWQPDLSKTGGITEGMRIAAMASAFRIPIHAHSSATGLNHAATLHFLAATENAGYFEACVSHFNPFRDMFGKTFEIGRDGCVVPPEAPGLGVEVDEELFKQYPLIDGPGYVVKFQ</sequence>
<dbReference type="Pfam" id="PF02746">
    <property type="entry name" value="MR_MLE_N"/>
    <property type="match status" value="1"/>
</dbReference>
<dbReference type="InterPro" id="IPR029065">
    <property type="entry name" value="Enolase_C-like"/>
</dbReference>
<dbReference type="EMBL" id="CP044067">
    <property type="protein sequence ID" value="QET04831.1"/>
    <property type="molecule type" value="Genomic_DNA"/>
</dbReference>
<name>A0A5P2H9R1_9BURK</name>
<dbReference type="GO" id="GO:0016052">
    <property type="term" value="P:carbohydrate catabolic process"/>
    <property type="evidence" value="ECO:0007669"/>
    <property type="project" value="TreeGrafter"/>
</dbReference>
<dbReference type="SUPFAM" id="SSF54826">
    <property type="entry name" value="Enolase N-terminal domain-like"/>
    <property type="match status" value="1"/>
</dbReference>
<dbReference type="InterPro" id="IPR036849">
    <property type="entry name" value="Enolase-like_C_sf"/>
</dbReference>
<dbReference type="GO" id="GO:0009063">
    <property type="term" value="P:amino acid catabolic process"/>
    <property type="evidence" value="ECO:0007669"/>
    <property type="project" value="InterPro"/>
</dbReference>
<evidence type="ECO:0000256" key="1">
    <source>
        <dbReference type="ARBA" id="ARBA00001946"/>
    </source>
</evidence>
<reference evidence="5 6" key="1">
    <citation type="submission" date="2019-09" db="EMBL/GenBank/DDBJ databases">
        <title>FDA dAtabase for Regulatory Grade micrObial Sequences (FDA-ARGOS): Supporting development and validation of Infectious Disease Dx tests.</title>
        <authorList>
            <person name="Sciortino C."/>
            <person name="Tallon L."/>
            <person name="Sadzewicz L."/>
            <person name="Vavikolanu K."/>
            <person name="Mehta A."/>
            <person name="Aluvathingal J."/>
            <person name="Nadendla S."/>
            <person name="Nandy P."/>
            <person name="Geyer C."/>
            <person name="Yan Y."/>
            <person name="Sichtig H."/>
        </authorList>
    </citation>
    <scope>NUCLEOTIDE SEQUENCE [LARGE SCALE GENOMIC DNA]</scope>
    <source>
        <strain evidence="5 6">FDAARGOS_664</strain>
    </source>
</reference>
<evidence type="ECO:0000259" key="4">
    <source>
        <dbReference type="SMART" id="SM00922"/>
    </source>
</evidence>
<dbReference type="PROSITE" id="PS00908">
    <property type="entry name" value="MR_MLE_1"/>
    <property type="match status" value="1"/>
</dbReference>
<dbReference type="CDD" id="cd03316">
    <property type="entry name" value="MR_like"/>
    <property type="match status" value="1"/>
</dbReference>
<keyword evidence="3" id="KW-0460">Magnesium</keyword>
<evidence type="ECO:0000256" key="3">
    <source>
        <dbReference type="ARBA" id="ARBA00022842"/>
    </source>
</evidence>
<dbReference type="InterPro" id="IPR046945">
    <property type="entry name" value="RHMD-like"/>
</dbReference>
<comment type="cofactor">
    <cofactor evidence="1">
        <name>Mg(2+)</name>
        <dbReference type="ChEBI" id="CHEBI:18420"/>
    </cofactor>
</comment>
<evidence type="ECO:0000313" key="6">
    <source>
        <dbReference type="Proteomes" id="UP000322822"/>
    </source>
</evidence>
<dbReference type="Gene3D" id="3.20.20.120">
    <property type="entry name" value="Enolase-like C-terminal domain"/>
    <property type="match status" value="1"/>
</dbReference>
<dbReference type="InterPro" id="IPR013341">
    <property type="entry name" value="Mandelate_racemase_N_dom"/>
</dbReference>
<dbReference type="Proteomes" id="UP000322822">
    <property type="component" value="Chromosome 2"/>
</dbReference>
<evidence type="ECO:0000313" key="5">
    <source>
        <dbReference type="EMBL" id="QET04831.1"/>
    </source>
</evidence>
<dbReference type="SFLD" id="SFLDG00179">
    <property type="entry name" value="mandelate_racemase"/>
    <property type="match status" value="1"/>
</dbReference>
<dbReference type="SFLD" id="SFLDS00001">
    <property type="entry name" value="Enolase"/>
    <property type="match status" value="1"/>
</dbReference>
<dbReference type="InterPro" id="IPR018110">
    <property type="entry name" value="Mandel_Rmase/mucon_lact_enz_CS"/>
</dbReference>
<dbReference type="GO" id="GO:0000287">
    <property type="term" value="F:magnesium ion binding"/>
    <property type="evidence" value="ECO:0007669"/>
    <property type="project" value="TreeGrafter"/>
</dbReference>
<dbReference type="InterPro" id="IPR029017">
    <property type="entry name" value="Enolase-like_N"/>
</dbReference>
<gene>
    <name evidence="5" type="ORF">FOB72_22390</name>
</gene>
<dbReference type="AlphaFoldDB" id="A0A5P2H9R1"/>
<keyword evidence="2" id="KW-0479">Metal-binding</keyword>
<dbReference type="GO" id="GO:0016836">
    <property type="term" value="F:hydro-lyase activity"/>
    <property type="evidence" value="ECO:0007669"/>
    <property type="project" value="TreeGrafter"/>
</dbReference>
<accession>A0A5P2H9R1</accession>
<evidence type="ECO:0000256" key="2">
    <source>
        <dbReference type="ARBA" id="ARBA00022723"/>
    </source>
</evidence>
<feature type="domain" description="Mandelate racemase/muconate lactonizing enzyme C-terminal" evidence="4">
    <location>
        <begin position="148"/>
        <end position="244"/>
    </location>
</feature>
<proteinExistence type="predicted"/>
<dbReference type="Gene3D" id="3.30.390.10">
    <property type="entry name" value="Enolase-like, N-terminal domain"/>
    <property type="match status" value="1"/>
</dbReference>
<dbReference type="PANTHER" id="PTHR13794">
    <property type="entry name" value="ENOLASE SUPERFAMILY, MANDELATE RACEMASE"/>
    <property type="match status" value="1"/>
</dbReference>
<dbReference type="SUPFAM" id="SSF51604">
    <property type="entry name" value="Enolase C-terminal domain-like"/>
    <property type="match status" value="1"/>
</dbReference>
<dbReference type="SMART" id="SM00922">
    <property type="entry name" value="MR_MLE"/>
    <property type="match status" value="1"/>
</dbReference>
<dbReference type="PANTHER" id="PTHR13794:SF58">
    <property type="entry name" value="MITOCHONDRIAL ENOLASE SUPERFAMILY MEMBER 1"/>
    <property type="match status" value="1"/>
</dbReference>